<evidence type="ECO:0000313" key="1">
    <source>
        <dbReference type="EMBL" id="MEN8641633.1"/>
    </source>
</evidence>
<organism evidence="1 2">
    <name type="scientific">Pseudomonas sichuanensis</name>
    <dbReference type="NCBI Taxonomy" id="2213015"/>
    <lineage>
        <taxon>Bacteria</taxon>
        <taxon>Pseudomonadati</taxon>
        <taxon>Pseudomonadota</taxon>
        <taxon>Gammaproteobacteria</taxon>
        <taxon>Pseudomonadales</taxon>
        <taxon>Pseudomonadaceae</taxon>
        <taxon>Pseudomonas</taxon>
    </lineage>
</organism>
<proteinExistence type="predicted"/>
<gene>
    <name evidence="1" type="ORF">ABFE88_18440</name>
</gene>
<reference evidence="1 2" key="1">
    <citation type="submission" date="2024-05" db="EMBL/GenBank/DDBJ databases">
        <title>Sequence of Lycoming College course isolates.</title>
        <authorList>
            <person name="Reigle C.A."/>
            <person name="Newman J.D."/>
        </authorList>
    </citation>
    <scope>NUCLEOTIDE SEQUENCE [LARGE SCALE GENOMIC DNA]</scope>
    <source>
        <strain evidence="1 2">CAR-09</strain>
    </source>
</reference>
<evidence type="ECO:0000313" key="2">
    <source>
        <dbReference type="Proteomes" id="UP001424532"/>
    </source>
</evidence>
<sequence>MSNKCKLFNGSKKATGAMSARIDFPQPPAEGFDFLTNFVEFSEVSNRVTVVGLFESIGNPVQYIVLSWPVDLPGTDHDIRPRAEKLAWANLTSLRTGYATSGVLKEVLWDKANRTISGKFEFSGEGYNSGFQYEVREGEFSLAY</sequence>
<name>A0ABV0DLG1_9PSED</name>
<comment type="caution">
    <text evidence="1">The sequence shown here is derived from an EMBL/GenBank/DDBJ whole genome shotgun (WGS) entry which is preliminary data.</text>
</comment>
<protein>
    <submittedName>
        <fullName evidence="1">Uncharacterized protein</fullName>
    </submittedName>
</protein>
<dbReference type="RefSeq" id="WP_347150921.1">
    <property type="nucleotide sequence ID" value="NZ_JBDLYL010000021.1"/>
</dbReference>
<keyword evidence="2" id="KW-1185">Reference proteome</keyword>
<accession>A0ABV0DLG1</accession>
<dbReference type="EMBL" id="JBDLYL010000021">
    <property type="protein sequence ID" value="MEN8641633.1"/>
    <property type="molecule type" value="Genomic_DNA"/>
</dbReference>
<dbReference type="Proteomes" id="UP001424532">
    <property type="component" value="Unassembled WGS sequence"/>
</dbReference>